<evidence type="ECO:0000256" key="5">
    <source>
        <dbReference type="ARBA" id="ARBA00035014"/>
    </source>
</evidence>
<reference evidence="10 11" key="1">
    <citation type="submission" date="2020-08" db="EMBL/GenBank/DDBJ databases">
        <title>Streptomycin Non-resistant strain, P. mexicana.</title>
        <authorList>
            <person name="Ganesh-Kumar S."/>
            <person name="Zhe T."/>
            <person name="Yu Z."/>
            <person name="Min Y."/>
        </authorList>
    </citation>
    <scope>NUCLEOTIDE SEQUENCE [LARGE SCALE GENOMIC DNA]</scope>
    <source>
        <strain evidence="10 11">GTZY2</strain>
    </source>
</reference>
<dbReference type="CDD" id="cd01406">
    <property type="entry name" value="SIR2-like"/>
    <property type="match status" value="1"/>
</dbReference>
<sequence>MEQAHIKLVDRLYKELLSGSLGIFAGAGFSQGAGYVNWKELLRPIAVDLDLDVDEETDLVALAQYHFTKHGENRNRLNHQLVEAFSKDAEPTENHRILARLPIATYWTTNYDRLIEKSLKDAHKVVDVKYCLDHLPITKYRRDAVVFKMHGDVEHPNDAVLTRDDCERYHLEMAPFIDALKGDLISKTLLFIGFSFTDPNLDYILSRVRVLYEKNRKQSECILRRVHRGNGESQERFEYRKRKQEFFERELVRYGLIVTHVNEYEEITDILRALESRYRRQSVFISGAAYDYGPFTAQEGELFVFELAKDLSRRDKRILSGFGLGVGSAVVAGVIEATVKAGHALNDDRLVVRPFPQAGPGEMALDELWSAYRADMLKRAGTAIFVFGDKLIDGEVVPSSGMREEFNLALKNGVFPIPVGRTGAMAKELWNEVIKRIDDGKMKVSPEIRELFEQLGDDARTLDEIRISILKLVALI</sequence>
<comment type="caution">
    <text evidence="8">Lacks conserved residue(s) required for the propagation of feature annotation.</text>
</comment>
<evidence type="ECO:0000256" key="1">
    <source>
        <dbReference type="ARBA" id="ARBA00022801"/>
    </source>
</evidence>
<name>A0A7G9T9X7_PSEMX</name>
<dbReference type="Pfam" id="PF13289">
    <property type="entry name" value="SIR2_2"/>
    <property type="match status" value="1"/>
</dbReference>
<dbReference type="AlphaFoldDB" id="A0A7G9T9X7"/>
<dbReference type="EMBL" id="CP060731">
    <property type="protein sequence ID" value="QNN76902.1"/>
    <property type="molecule type" value="Genomic_DNA"/>
</dbReference>
<comment type="catalytic activity">
    <reaction evidence="7">
        <text>NAD(+) + H2O = ADP-D-ribose + nicotinamide + H(+)</text>
        <dbReference type="Rhea" id="RHEA:16301"/>
        <dbReference type="ChEBI" id="CHEBI:15377"/>
        <dbReference type="ChEBI" id="CHEBI:15378"/>
        <dbReference type="ChEBI" id="CHEBI:17154"/>
        <dbReference type="ChEBI" id="CHEBI:57540"/>
        <dbReference type="ChEBI" id="CHEBI:57967"/>
        <dbReference type="EC" id="3.2.2.5"/>
    </reaction>
    <physiologicalReaction direction="left-to-right" evidence="7">
        <dbReference type="Rhea" id="RHEA:16302"/>
    </physiologicalReaction>
</comment>
<evidence type="ECO:0000256" key="8">
    <source>
        <dbReference type="PROSITE-ProRule" id="PRU00236"/>
    </source>
</evidence>
<gene>
    <name evidence="10" type="ORF">IAE60_13260</name>
</gene>
<feature type="domain" description="Deacetylase sirtuin-type" evidence="9">
    <location>
        <begin position="1"/>
        <end position="302"/>
    </location>
</feature>
<keyword evidence="3" id="KW-0051">Antiviral defense</keyword>
<dbReference type="GeneID" id="81471946"/>
<evidence type="ECO:0000256" key="7">
    <source>
        <dbReference type="ARBA" id="ARBA00047575"/>
    </source>
</evidence>
<evidence type="ECO:0000256" key="3">
    <source>
        <dbReference type="ARBA" id="ARBA00023118"/>
    </source>
</evidence>
<dbReference type="GO" id="GO:0051607">
    <property type="term" value="P:defense response to virus"/>
    <property type="evidence" value="ECO:0007669"/>
    <property type="project" value="UniProtKB-KW"/>
</dbReference>
<dbReference type="EC" id="3.2.2.5" evidence="4"/>
<dbReference type="GO" id="GO:0003953">
    <property type="term" value="F:NAD+ nucleosidase activity"/>
    <property type="evidence" value="ECO:0007669"/>
    <property type="project" value="UniProtKB-EC"/>
</dbReference>
<dbReference type="PROSITE" id="PS50305">
    <property type="entry name" value="SIRTUIN"/>
    <property type="match status" value="1"/>
</dbReference>
<evidence type="ECO:0000259" key="9">
    <source>
        <dbReference type="PROSITE" id="PS50305"/>
    </source>
</evidence>
<evidence type="ECO:0000256" key="2">
    <source>
        <dbReference type="ARBA" id="ARBA00023027"/>
    </source>
</evidence>
<dbReference type="InterPro" id="IPR041486">
    <property type="entry name" value="ThsA_STALD"/>
</dbReference>
<dbReference type="RefSeq" id="WP_187572626.1">
    <property type="nucleotide sequence ID" value="NZ_CP060731.1"/>
</dbReference>
<proteinExistence type="inferred from homology"/>
<dbReference type="Pfam" id="PF18185">
    <property type="entry name" value="STALD"/>
    <property type="match status" value="1"/>
</dbReference>
<organism evidence="10 11">
    <name type="scientific">Pseudoxanthomonas mexicana</name>
    <dbReference type="NCBI Taxonomy" id="128785"/>
    <lineage>
        <taxon>Bacteria</taxon>
        <taxon>Pseudomonadati</taxon>
        <taxon>Pseudomonadota</taxon>
        <taxon>Gammaproteobacteria</taxon>
        <taxon>Lysobacterales</taxon>
        <taxon>Lysobacteraceae</taxon>
        <taxon>Pseudoxanthomonas</taxon>
    </lineage>
</organism>
<dbReference type="InterPro" id="IPR026590">
    <property type="entry name" value="Ssirtuin_cat_dom"/>
</dbReference>
<dbReference type="SUPFAM" id="SSF52467">
    <property type="entry name" value="DHS-like NAD/FAD-binding domain"/>
    <property type="match status" value="1"/>
</dbReference>
<keyword evidence="1" id="KW-0378">Hydrolase</keyword>
<accession>A0A7G9T9X7</accession>
<comment type="similarity">
    <text evidence="5">Belongs to the soluble Thoeris ThsA family.</text>
</comment>
<evidence type="ECO:0000313" key="11">
    <source>
        <dbReference type="Proteomes" id="UP000515838"/>
    </source>
</evidence>
<evidence type="ECO:0000256" key="6">
    <source>
        <dbReference type="ARBA" id="ARBA00035033"/>
    </source>
</evidence>
<evidence type="ECO:0000313" key="10">
    <source>
        <dbReference type="EMBL" id="QNN76902.1"/>
    </source>
</evidence>
<dbReference type="InterPro" id="IPR029035">
    <property type="entry name" value="DHS-like_NAD/FAD-binding_dom"/>
</dbReference>
<evidence type="ECO:0000256" key="4">
    <source>
        <dbReference type="ARBA" id="ARBA00034327"/>
    </source>
</evidence>
<keyword evidence="2" id="KW-0520">NAD</keyword>
<protein>
    <recommendedName>
        <fullName evidence="6">NAD(+) hydrolase ThsA</fullName>
        <ecNumber evidence="4">3.2.2.5</ecNumber>
    </recommendedName>
</protein>
<dbReference type="Proteomes" id="UP000515838">
    <property type="component" value="Chromosome"/>
</dbReference>